<proteinExistence type="predicted"/>
<protein>
    <submittedName>
        <fullName evidence="6">Transcriptional regulator, AcrR family</fullName>
    </submittedName>
</protein>
<gene>
    <name evidence="6" type="ORF">AVDCRST_MAG17-2349</name>
</gene>
<dbReference type="SUPFAM" id="SSF46689">
    <property type="entry name" value="Homeodomain-like"/>
    <property type="match status" value="1"/>
</dbReference>
<dbReference type="PANTHER" id="PTHR30055">
    <property type="entry name" value="HTH-TYPE TRANSCRIPTIONAL REGULATOR RUTR"/>
    <property type="match status" value="1"/>
</dbReference>
<dbReference type="PROSITE" id="PS50977">
    <property type="entry name" value="HTH_TETR_2"/>
    <property type="match status" value="1"/>
</dbReference>
<dbReference type="GO" id="GO:0003700">
    <property type="term" value="F:DNA-binding transcription factor activity"/>
    <property type="evidence" value="ECO:0007669"/>
    <property type="project" value="TreeGrafter"/>
</dbReference>
<organism evidence="6">
    <name type="scientific">uncultured Solirubrobacterales bacterium</name>
    <dbReference type="NCBI Taxonomy" id="768556"/>
    <lineage>
        <taxon>Bacteria</taxon>
        <taxon>Bacillati</taxon>
        <taxon>Actinomycetota</taxon>
        <taxon>Thermoleophilia</taxon>
        <taxon>Solirubrobacterales</taxon>
        <taxon>environmental samples</taxon>
    </lineage>
</organism>
<dbReference type="EMBL" id="CADCVV010000191">
    <property type="protein sequence ID" value="CAA9517105.1"/>
    <property type="molecule type" value="Genomic_DNA"/>
</dbReference>
<dbReference type="InterPro" id="IPR009057">
    <property type="entry name" value="Homeodomain-like_sf"/>
</dbReference>
<dbReference type="PRINTS" id="PR00455">
    <property type="entry name" value="HTHTETR"/>
</dbReference>
<keyword evidence="3" id="KW-0804">Transcription</keyword>
<dbReference type="PANTHER" id="PTHR30055:SF238">
    <property type="entry name" value="MYCOFACTOCIN BIOSYNTHESIS TRANSCRIPTIONAL REGULATOR MFTR-RELATED"/>
    <property type="match status" value="1"/>
</dbReference>
<dbReference type="InterPro" id="IPR050109">
    <property type="entry name" value="HTH-type_TetR-like_transc_reg"/>
</dbReference>
<evidence type="ECO:0000256" key="3">
    <source>
        <dbReference type="ARBA" id="ARBA00023163"/>
    </source>
</evidence>
<keyword evidence="2 4" id="KW-0238">DNA-binding</keyword>
<evidence type="ECO:0000256" key="4">
    <source>
        <dbReference type="PROSITE-ProRule" id="PRU00335"/>
    </source>
</evidence>
<dbReference type="AlphaFoldDB" id="A0A6J4T8T5"/>
<feature type="domain" description="HTH tetR-type" evidence="5">
    <location>
        <begin position="1"/>
        <end position="58"/>
    </location>
</feature>
<sequence length="188" mass="20573">MGRLQAAAFELFAEQGFERTTVAEIARRAGLTRRTFFNHFADKREVLFGLGSEFQQEVVREIAAGADALPPLDVVVRALQAASEEMFEGRRAAVARRQEIIDANPELQERELGKRAALTDAVAAALRARGLDPETALLAAGAGMLVQQTAVRRWTRPAESRPLRELLPEALRSLRTVSAQTADQGVVP</sequence>
<dbReference type="InterPro" id="IPR023772">
    <property type="entry name" value="DNA-bd_HTH_TetR-type_CS"/>
</dbReference>
<dbReference type="Pfam" id="PF00440">
    <property type="entry name" value="TetR_N"/>
    <property type="match status" value="1"/>
</dbReference>
<dbReference type="Gene3D" id="1.10.357.10">
    <property type="entry name" value="Tetracycline Repressor, domain 2"/>
    <property type="match status" value="1"/>
</dbReference>
<dbReference type="InterPro" id="IPR041347">
    <property type="entry name" value="MftR_C"/>
</dbReference>
<evidence type="ECO:0000313" key="6">
    <source>
        <dbReference type="EMBL" id="CAA9517105.1"/>
    </source>
</evidence>
<dbReference type="GO" id="GO:0000976">
    <property type="term" value="F:transcription cis-regulatory region binding"/>
    <property type="evidence" value="ECO:0007669"/>
    <property type="project" value="TreeGrafter"/>
</dbReference>
<feature type="DNA-binding region" description="H-T-H motif" evidence="4">
    <location>
        <begin position="21"/>
        <end position="40"/>
    </location>
</feature>
<accession>A0A6J4T8T5</accession>
<dbReference type="PROSITE" id="PS01081">
    <property type="entry name" value="HTH_TETR_1"/>
    <property type="match status" value="1"/>
</dbReference>
<evidence type="ECO:0000256" key="1">
    <source>
        <dbReference type="ARBA" id="ARBA00023015"/>
    </source>
</evidence>
<keyword evidence="1" id="KW-0805">Transcription regulation</keyword>
<evidence type="ECO:0000259" key="5">
    <source>
        <dbReference type="PROSITE" id="PS50977"/>
    </source>
</evidence>
<evidence type="ECO:0000256" key="2">
    <source>
        <dbReference type="ARBA" id="ARBA00023125"/>
    </source>
</evidence>
<dbReference type="InterPro" id="IPR001647">
    <property type="entry name" value="HTH_TetR"/>
</dbReference>
<reference evidence="6" key="1">
    <citation type="submission" date="2020-02" db="EMBL/GenBank/DDBJ databases">
        <authorList>
            <person name="Meier V. D."/>
        </authorList>
    </citation>
    <scope>NUCLEOTIDE SEQUENCE</scope>
    <source>
        <strain evidence="6">AVDCRST_MAG17</strain>
    </source>
</reference>
<name>A0A6J4T8T5_9ACTN</name>
<dbReference type="Pfam" id="PF17754">
    <property type="entry name" value="TetR_C_14"/>
    <property type="match status" value="1"/>
</dbReference>